<dbReference type="AlphaFoldDB" id="A0A1H7L5E0"/>
<dbReference type="Proteomes" id="UP000186015">
    <property type="component" value="Unassembled WGS sequence"/>
</dbReference>
<dbReference type="EMBL" id="FOAT01000008">
    <property type="protein sequence ID" value="SEK94054.1"/>
    <property type="molecule type" value="Genomic_DNA"/>
</dbReference>
<protein>
    <recommendedName>
        <fullName evidence="3">DUF2716 domain-containing protein</fullName>
    </recommendedName>
</protein>
<evidence type="ECO:0008006" key="3">
    <source>
        <dbReference type="Google" id="ProtNLM"/>
    </source>
</evidence>
<dbReference type="RefSeq" id="WP_074833393.1">
    <property type="nucleotide sequence ID" value="NZ_FOAT01000008.1"/>
</dbReference>
<accession>A0A1H7L5E0</accession>
<evidence type="ECO:0000313" key="2">
    <source>
        <dbReference type="Proteomes" id="UP000186015"/>
    </source>
</evidence>
<sequence length="180" mass="21233">MLIDFQTKDGKPLYDYIWDRVYSELGFKPSYDYHGHSMNVPLPFAIKQRYSVYAIDDMTDAQIDILNKKIPSVLEDITSVGECIYALDWHHSAFLFDPRDEDDMKSVPSVDEKTGECLGMNYFPAFCPDGDYYFFIAEDFSFGYLGHPWRQEIWVFGDKLIDRIENEYNSFGWKKIYDKE</sequence>
<dbReference type="OrthoDB" id="80999at2"/>
<gene>
    <name evidence="1" type="ORF">SAMN05216469_10856</name>
</gene>
<organism evidence="1 2">
    <name type="scientific">Ruminococcus albus</name>
    <dbReference type="NCBI Taxonomy" id="1264"/>
    <lineage>
        <taxon>Bacteria</taxon>
        <taxon>Bacillati</taxon>
        <taxon>Bacillota</taxon>
        <taxon>Clostridia</taxon>
        <taxon>Eubacteriales</taxon>
        <taxon>Oscillospiraceae</taxon>
        <taxon>Ruminococcus</taxon>
    </lineage>
</organism>
<reference evidence="1 2" key="1">
    <citation type="submission" date="2016-10" db="EMBL/GenBank/DDBJ databases">
        <authorList>
            <person name="de Groot N.N."/>
        </authorList>
    </citation>
    <scope>NUCLEOTIDE SEQUENCE [LARGE SCALE GENOMIC DNA]</scope>
    <source>
        <strain evidence="1 2">KH2T6</strain>
    </source>
</reference>
<dbReference type="InterPro" id="IPR020323">
    <property type="entry name" value="DUF2716"/>
</dbReference>
<name>A0A1H7L5E0_RUMAL</name>
<dbReference type="Pfam" id="PF10898">
    <property type="entry name" value="DUF2716"/>
    <property type="match status" value="1"/>
</dbReference>
<evidence type="ECO:0000313" key="1">
    <source>
        <dbReference type="EMBL" id="SEK94054.1"/>
    </source>
</evidence>
<proteinExistence type="predicted"/>